<dbReference type="Proteomes" id="UP001278500">
    <property type="component" value="Unassembled WGS sequence"/>
</dbReference>
<proteinExistence type="predicted"/>
<feature type="compositionally biased region" description="Acidic residues" evidence="1">
    <location>
        <begin position="49"/>
        <end position="60"/>
    </location>
</feature>
<accession>A0AAE0MV86</accession>
<dbReference type="GeneID" id="87868801"/>
<feature type="region of interest" description="Disordered" evidence="1">
    <location>
        <begin position="409"/>
        <end position="448"/>
    </location>
</feature>
<evidence type="ECO:0000313" key="2">
    <source>
        <dbReference type="EMBL" id="KAK3350755.1"/>
    </source>
</evidence>
<protein>
    <submittedName>
        <fullName evidence="2">Uncharacterized protein</fullName>
    </submittedName>
</protein>
<feature type="compositionally biased region" description="Polar residues" evidence="1">
    <location>
        <begin position="70"/>
        <end position="81"/>
    </location>
</feature>
<dbReference type="EMBL" id="JAUEPP010000002">
    <property type="protein sequence ID" value="KAK3350755.1"/>
    <property type="molecule type" value="Genomic_DNA"/>
</dbReference>
<evidence type="ECO:0000313" key="3">
    <source>
        <dbReference type="Proteomes" id="UP001278500"/>
    </source>
</evidence>
<name>A0AAE0MV86_9PEZI</name>
<reference evidence="2" key="1">
    <citation type="journal article" date="2023" name="Mol. Phylogenet. Evol.">
        <title>Genome-scale phylogeny and comparative genomics of the fungal order Sordariales.</title>
        <authorList>
            <person name="Hensen N."/>
            <person name="Bonometti L."/>
            <person name="Westerberg I."/>
            <person name="Brannstrom I.O."/>
            <person name="Guillou S."/>
            <person name="Cros-Aarteil S."/>
            <person name="Calhoun S."/>
            <person name="Haridas S."/>
            <person name="Kuo A."/>
            <person name="Mondo S."/>
            <person name="Pangilinan J."/>
            <person name="Riley R."/>
            <person name="LaButti K."/>
            <person name="Andreopoulos B."/>
            <person name="Lipzen A."/>
            <person name="Chen C."/>
            <person name="Yan M."/>
            <person name="Daum C."/>
            <person name="Ng V."/>
            <person name="Clum A."/>
            <person name="Steindorff A."/>
            <person name="Ohm R.A."/>
            <person name="Martin F."/>
            <person name="Silar P."/>
            <person name="Natvig D.O."/>
            <person name="Lalanne C."/>
            <person name="Gautier V."/>
            <person name="Ament-Velasquez S.L."/>
            <person name="Kruys A."/>
            <person name="Hutchinson M.I."/>
            <person name="Powell A.J."/>
            <person name="Barry K."/>
            <person name="Miller A.N."/>
            <person name="Grigoriev I.V."/>
            <person name="Debuchy R."/>
            <person name="Gladieux P."/>
            <person name="Hiltunen Thoren M."/>
            <person name="Johannesson H."/>
        </authorList>
    </citation>
    <scope>NUCLEOTIDE SEQUENCE</scope>
    <source>
        <strain evidence="2">CBS 560.94</strain>
    </source>
</reference>
<dbReference type="RefSeq" id="XP_062684050.1">
    <property type="nucleotide sequence ID" value="XM_062831647.1"/>
</dbReference>
<reference evidence="2" key="2">
    <citation type="submission" date="2023-06" db="EMBL/GenBank/DDBJ databases">
        <authorList>
            <consortium name="Lawrence Berkeley National Laboratory"/>
            <person name="Haridas S."/>
            <person name="Hensen N."/>
            <person name="Bonometti L."/>
            <person name="Westerberg I."/>
            <person name="Brannstrom I.O."/>
            <person name="Guillou S."/>
            <person name="Cros-Aarteil S."/>
            <person name="Calhoun S."/>
            <person name="Kuo A."/>
            <person name="Mondo S."/>
            <person name="Pangilinan J."/>
            <person name="Riley R."/>
            <person name="Labutti K."/>
            <person name="Andreopoulos B."/>
            <person name="Lipzen A."/>
            <person name="Chen C."/>
            <person name="Yanf M."/>
            <person name="Daum C."/>
            <person name="Ng V."/>
            <person name="Clum A."/>
            <person name="Steindorff A."/>
            <person name="Ohm R."/>
            <person name="Martin F."/>
            <person name="Silar P."/>
            <person name="Natvig D."/>
            <person name="Lalanne C."/>
            <person name="Gautier V."/>
            <person name="Ament-Velasquez S.L."/>
            <person name="Kruys A."/>
            <person name="Hutchinson M.I."/>
            <person name="Powell A.J."/>
            <person name="Barry K."/>
            <person name="Miller A.N."/>
            <person name="Grigoriev I.V."/>
            <person name="Debuchy R."/>
            <person name="Gladieux P."/>
            <person name="Thoren M.H."/>
            <person name="Johannesson H."/>
        </authorList>
    </citation>
    <scope>NUCLEOTIDE SEQUENCE</scope>
    <source>
        <strain evidence="2">CBS 560.94</strain>
    </source>
</reference>
<evidence type="ECO:0000256" key="1">
    <source>
        <dbReference type="SAM" id="MobiDB-lite"/>
    </source>
</evidence>
<gene>
    <name evidence="2" type="ORF">B0H65DRAFT_98055</name>
</gene>
<organism evidence="2 3">
    <name type="scientific">Neurospora tetraspora</name>
    <dbReference type="NCBI Taxonomy" id="94610"/>
    <lineage>
        <taxon>Eukaryota</taxon>
        <taxon>Fungi</taxon>
        <taxon>Dikarya</taxon>
        <taxon>Ascomycota</taxon>
        <taxon>Pezizomycotina</taxon>
        <taxon>Sordariomycetes</taxon>
        <taxon>Sordariomycetidae</taxon>
        <taxon>Sordariales</taxon>
        <taxon>Sordariaceae</taxon>
        <taxon>Neurospora</taxon>
    </lineage>
</organism>
<dbReference type="AlphaFoldDB" id="A0AAE0MV86"/>
<feature type="compositionally biased region" description="Basic and acidic residues" evidence="1">
    <location>
        <begin position="427"/>
        <end position="439"/>
    </location>
</feature>
<keyword evidence="3" id="KW-1185">Reference proteome</keyword>
<comment type="caution">
    <text evidence="2">The sequence shown here is derived from an EMBL/GenBank/DDBJ whole genome shotgun (WGS) entry which is preliminary data.</text>
</comment>
<sequence>MRSTIQKCYATAPYISRRSLHQTSLRSSPSEKESNNSPPPPSSPKDSSDYTEDFDLDPDDFYSSRPYQIDPTTKSVHTKTGLTLPLSPIMDPTYHSSRNRWKERKPTSRPPGQRVSKFSQLLESNPFALALAAPLRACTATDVLLPKPFLQKFNLLRHPDTDEPWFVPADLSPHEAAGAAKEKEKDQALGPSGYTLSNQTLLHEFTLRGSPYFGNNRKLLRRNATNKTGLTEVLNKAVWREDMGALVLKMMRRRIVDELLYLTGKVTGSLRRKYLTPLRGGYEEARERKLRGALVYVGGGGPGMAGNGKGENKVMKPPMRVSTLEIKGERYSTKLPVYDATVLLGEEELKRLMLEETGFWRQAQLFAVGREATTELQMKLWKLEGYMAKGELPRGDEVDAAKAAETKVEKREKVRGVQGQVDATKPPARDVKGGGDRRVSGWQGVRRV</sequence>
<feature type="region of interest" description="Disordered" evidence="1">
    <location>
        <begin position="11"/>
        <end position="115"/>
    </location>
</feature>